<dbReference type="EMBL" id="CP003340">
    <property type="protein sequence ID" value="AFC73616.1"/>
    <property type="molecule type" value="Genomic_DNA"/>
</dbReference>
<keyword evidence="2" id="KW-1185">Reference proteome</keyword>
<dbReference type="HOGENOM" id="CLU_3275920_0_0_5"/>
<dbReference type="RefSeq" id="WP_014409701.1">
    <property type="nucleotide sequence ID" value="NC_017043.1"/>
</dbReference>
<organism evidence="1 2">
    <name type="scientific">Rickettsia montanensis (strain OSU 85-930)</name>
    <dbReference type="NCBI Taxonomy" id="1105114"/>
    <lineage>
        <taxon>Bacteria</taxon>
        <taxon>Pseudomonadati</taxon>
        <taxon>Pseudomonadota</taxon>
        <taxon>Alphaproteobacteria</taxon>
        <taxon>Rickettsiales</taxon>
        <taxon>Rickettsiaceae</taxon>
        <taxon>Rickettsieae</taxon>
        <taxon>Rickettsia</taxon>
        <taxon>spotted fever group</taxon>
    </lineage>
</organism>
<accession>H8KAM5</accession>
<dbReference type="AlphaFoldDB" id="H8KAM5"/>
<sequence length="41" mass="4696">MKKANAKLEEALYSMEEGILNLRKQKASLEEIFTSQTKLLP</sequence>
<evidence type="ECO:0000313" key="1">
    <source>
        <dbReference type="EMBL" id="AFC73616.1"/>
    </source>
</evidence>
<protein>
    <submittedName>
        <fullName evidence="1">Uncharacterized protein</fullName>
    </submittedName>
</protein>
<dbReference type="Proteomes" id="UP000008008">
    <property type="component" value="Chromosome"/>
</dbReference>
<name>H8KAM5_RICMS</name>
<reference evidence="2" key="1">
    <citation type="submission" date="2012-02" db="EMBL/GenBank/DDBJ databases">
        <title>Complete genome sequence of Rickettsia montanensis strain OSU 85-930.</title>
        <authorList>
            <person name="Johnson S.L."/>
            <person name="Munk A.C."/>
            <person name="Han S."/>
            <person name="Bruce D.C."/>
            <person name="Dasch G.A."/>
        </authorList>
    </citation>
    <scope>NUCLEOTIDE SEQUENCE [LARGE SCALE GENOMIC DNA]</scope>
    <source>
        <strain evidence="2">OSU 85-930</strain>
    </source>
</reference>
<proteinExistence type="predicted"/>
<evidence type="ECO:0000313" key="2">
    <source>
        <dbReference type="Proteomes" id="UP000008008"/>
    </source>
</evidence>
<dbReference type="KEGG" id="rmo:MCI_03830"/>
<gene>
    <name evidence="1" type="ordered locus">MCI_03830</name>
</gene>